<dbReference type="GO" id="GO:0031777">
    <property type="term" value="F:type 1 melanin-concentrating hormone receptor binding"/>
    <property type="evidence" value="ECO:0007669"/>
    <property type="project" value="TreeGrafter"/>
</dbReference>
<feature type="chain" id="PRO_5012994247" evidence="4">
    <location>
        <begin position="25"/>
        <end position="119"/>
    </location>
</feature>
<dbReference type="GO" id="GO:0007218">
    <property type="term" value="P:neuropeptide signaling pathway"/>
    <property type="evidence" value="ECO:0007669"/>
    <property type="project" value="UniProtKB-KW"/>
</dbReference>
<accession>A0A2D0Q9M8</accession>
<name>A0A2D0Q9M8_ICTPU</name>
<dbReference type="GO" id="GO:0007268">
    <property type="term" value="P:chemical synaptic transmission"/>
    <property type="evidence" value="ECO:0007669"/>
    <property type="project" value="InterPro"/>
</dbReference>
<comment type="function">
    <text evidence="1">Plays a role in skin pigmentation by antagonizing the action of melanotropin alpha. Induces melanin concentration within the melanophores. May participate in the control of the hypothalamo-pituitary adrenal gland axis by inhibiting the release of ACTH.</text>
</comment>
<proteinExistence type="predicted"/>
<evidence type="ECO:0000256" key="1">
    <source>
        <dbReference type="ARBA" id="ARBA00002122"/>
    </source>
</evidence>
<dbReference type="GeneID" id="108259803"/>
<evidence type="ECO:0000256" key="2">
    <source>
        <dbReference type="ARBA" id="ARBA00022729"/>
    </source>
</evidence>
<dbReference type="KEGG" id="ipu:108259803"/>
<evidence type="ECO:0000256" key="3">
    <source>
        <dbReference type="ARBA" id="ARBA00023320"/>
    </source>
</evidence>
<dbReference type="Proteomes" id="UP000221080">
    <property type="component" value="Chromosome 28"/>
</dbReference>
<feature type="signal peptide" evidence="4">
    <location>
        <begin position="1"/>
        <end position="24"/>
    </location>
</feature>
<gene>
    <name evidence="6" type="primary">pmchl</name>
</gene>
<dbReference type="InterPro" id="IPR005456">
    <property type="entry name" value="Prepro-melanin_conc_hormone"/>
</dbReference>
<dbReference type="PANTHER" id="PTHR12091:SF0">
    <property type="entry name" value="PRO-MCH"/>
    <property type="match status" value="1"/>
</dbReference>
<keyword evidence="2 4" id="KW-0732">Signal</keyword>
<keyword evidence="5" id="KW-1185">Reference proteome</keyword>
<evidence type="ECO:0000313" key="6">
    <source>
        <dbReference type="RefSeq" id="XP_017315007.1"/>
    </source>
</evidence>
<dbReference type="GO" id="GO:0045202">
    <property type="term" value="C:synapse"/>
    <property type="evidence" value="ECO:0007669"/>
    <property type="project" value="GOC"/>
</dbReference>
<dbReference type="CTD" id="100216485"/>
<organism evidence="5 6">
    <name type="scientific">Ictalurus punctatus</name>
    <name type="common">Channel catfish</name>
    <name type="synonym">Silurus punctatus</name>
    <dbReference type="NCBI Taxonomy" id="7998"/>
    <lineage>
        <taxon>Eukaryota</taxon>
        <taxon>Metazoa</taxon>
        <taxon>Chordata</taxon>
        <taxon>Craniata</taxon>
        <taxon>Vertebrata</taxon>
        <taxon>Euteleostomi</taxon>
        <taxon>Actinopterygii</taxon>
        <taxon>Neopterygii</taxon>
        <taxon>Teleostei</taxon>
        <taxon>Ostariophysi</taxon>
        <taxon>Siluriformes</taxon>
        <taxon>Ictaluridae</taxon>
        <taxon>Ictalurus</taxon>
    </lineage>
</organism>
<dbReference type="PANTHER" id="PTHR12091">
    <property type="entry name" value="MELANIN-CONCENTRATING HORMONE"/>
    <property type="match status" value="1"/>
</dbReference>
<dbReference type="GO" id="GO:0030354">
    <property type="term" value="F:melanin-concentrating hormone activity"/>
    <property type="evidence" value="ECO:0007669"/>
    <property type="project" value="InterPro"/>
</dbReference>
<dbReference type="AlphaFoldDB" id="A0A2D0Q9M8"/>
<protein>
    <submittedName>
        <fullName evidence="6">Pro-melanin-concentrating hormone, like</fullName>
    </submittedName>
</protein>
<dbReference type="OrthoDB" id="8639774at2759"/>
<dbReference type="RefSeq" id="XP_017315007.1">
    <property type="nucleotide sequence ID" value="XM_017459518.3"/>
</dbReference>
<reference evidence="6" key="2">
    <citation type="submission" date="2025-08" db="UniProtKB">
        <authorList>
            <consortium name="RefSeq"/>
        </authorList>
    </citation>
    <scope>IDENTIFICATION</scope>
    <source>
        <tissue evidence="6">Blood</tissue>
    </source>
</reference>
<evidence type="ECO:0000313" key="5">
    <source>
        <dbReference type="Proteomes" id="UP000221080"/>
    </source>
</evidence>
<sequence>MKLTVFSVLIAIAFLSGGNVKSEALPLDNTEDIDLLQDSTGERLTENKVSSGPGVSKIIMVADVDLLRMLRALERNMPERIPSPEGRDGSPDLGQSISIIRRETKRCMVGRVYRPCWEV</sequence>
<dbReference type="Pfam" id="PF05824">
    <property type="entry name" value="Pro-MCH"/>
    <property type="match status" value="1"/>
</dbReference>
<reference evidence="5" key="1">
    <citation type="journal article" date="2016" name="Nat. Commun.">
        <title>The channel catfish genome sequence provides insights into the evolution of scale formation in teleosts.</title>
        <authorList>
            <person name="Liu Z."/>
            <person name="Liu S."/>
            <person name="Yao J."/>
            <person name="Bao L."/>
            <person name="Zhang J."/>
            <person name="Li Y."/>
            <person name="Jiang C."/>
            <person name="Sun L."/>
            <person name="Wang R."/>
            <person name="Zhang Y."/>
            <person name="Zhou T."/>
            <person name="Zeng Q."/>
            <person name="Fu Q."/>
            <person name="Gao S."/>
            <person name="Li N."/>
            <person name="Koren S."/>
            <person name="Jiang Y."/>
            <person name="Zimin A."/>
            <person name="Xu P."/>
            <person name="Phillippy A.M."/>
            <person name="Geng X."/>
            <person name="Song L."/>
            <person name="Sun F."/>
            <person name="Li C."/>
            <person name="Wang X."/>
            <person name="Chen A."/>
            <person name="Jin Y."/>
            <person name="Yuan Z."/>
            <person name="Yang Y."/>
            <person name="Tan S."/>
            <person name="Peatman E."/>
            <person name="Lu J."/>
            <person name="Qin Z."/>
            <person name="Dunham R."/>
            <person name="Li Z."/>
            <person name="Sonstegard T."/>
            <person name="Feng J."/>
            <person name="Danzmann R.G."/>
            <person name="Schroeder S."/>
            <person name="Scheffler B."/>
            <person name="Duke M.V."/>
            <person name="Ballard L."/>
            <person name="Kucuktas H."/>
            <person name="Kaltenboeck L."/>
            <person name="Liu H."/>
            <person name="Armbruster J."/>
            <person name="Xie Y."/>
            <person name="Kirby M.L."/>
            <person name="Tian Y."/>
            <person name="Flanagan M.E."/>
            <person name="Mu W."/>
            <person name="Waldbieser G.C."/>
        </authorList>
    </citation>
    <scope>NUCLEOTIDE SEQUENCE [LARGE SCALE GENOMIC DNA]</scope>
    <source>
        <strain evidence="5">SDA103</strain>
    </source>
</reference>
<evidence type="ECO:0000256" key="4">
    <source>
        <dbReference type="SAM" id="SignalP"/>
    </source>
</evidence>
<keyword evidence="3" id="KW-0527">Neuropeptide</keyword>